<dbReference type="RefSeq" id="XP_056500900.1">
    <property type="nucleotide sequence ID" value="XM_056644086.1"/>
</dbReference>
<dbReference type="GeneID" id="81383253"/>
<dbReference type="PANTHER" id="PTHR24134">
    <property type="entry name" value="ANKYRIN REPEAT-CONTAINING PROTEIN DDB_G0279043"/>
    <property type="match status" value="1"/>
</dbReference>
<comment type="caution">
    <text evidence="4">The sequence shown here is derived from an EMBL/GenBank/DDBJ whole genome shotgun (WGS) entry which is preliminary data.</text>
</comment>
<dbReference type="OrthoDB" id="426293at2759"/>
<dbReference type="Proteomes" id="UP001147733">
    <property type="component" value="Unassembled WGS sequence"/>
</dbReference>
<dbReference type="InterPro" id="IPR036770">
    <property type="entry name" value="Ankyrin_rpt-contain_sf"/>
</dbReference>
<evidence type="ECO:0000256" key="2">
    <source>
        <dbReference type="ARBA" id="ARBA00023043"/>
    </source>
</evidence>
<evidence type="ECO:0000313" key="4">
    <source>
        <dbReference type="EMBL" id="KAJ5233400.1"/>
    </source>
</evidence>
<dbReference type="PROSITE" id="PS50297">
    <property type="entry name" value="ANK_REP_REGION"/>
    <property type="match status" value="2"/>
</dbReference>
<dbReference type="Gene3D" id="1.25.40.20">
    <property type="entry name" value="Ankyrin repeat-containing domain"/>
    <property type="match status" value="1"/>
</dbReference>
<name>A0A9W9P1J5_PENCI</name>
<dbReference type="AlphaFoldDB" id="A0A9W9P1J5"/>
<gene>
    <name evidence="4" type="ORF">N7469_005166</name>
</gene>
<evidence type="ECO:0000313" key="5">
    <source>
        <dbReference type="Proteomes" id="UP001147733"/>
    </source>
</evidence>
<dbReference type="Pfam" id="PF00023">
    <property type="entry name" value="Ank"/>
    <property type="match status" value="1"/>
</dbReference>
<dbReference type="EMBL" id="JAPQKT010000004">
    <property type="protein sequence ID" value="KAJ5233400.1"/>
    <property type="molecule type" value="Genomic_DNA"/>
</dbReference>
<evidence type="ECO:0008006" key="6">
    <source>
        <dbReference type="Google" id="ProtNLM"/>
    </source>
</evidence>
<feature type="repeat" description="ANK" evidence="3">
    <location>
        <begin position="16"/>
        <end position="48"/>
    </location>
</feature>
<sequence>MLLGLGADIHARSDPGHWTSLHYAAFSGSAEAVQLCISNGAELDSRTQQDQTPLHHACRRGAEDVVGFLLDHRADMYAIDDSKWMPVHVAAAGGHERVVRLLLERMDSAKVASHITSIQGCAASRGHHGLVELTRKWRYSWL</sequence>
<keyword evidence="1" id="KW-0677">Repeat</keyword>
<reference evidence="4" key="2">
    <citation type="journal article" date="2023" name="IMA Fungus">
        <title>Comparative genomic study of the Penicillium genus elucidates a diverse pangenome and 15 lateral gene transfer events.</title>
        <authorList>
            <person name="Petersen C."/>
            <person name="Sorensen T."/>
            <person name="Nielsen M.R."/>
            <person name="Sondergaard T.E."/>
            <person name="Sorensen J.L."/>
            <person name="Fitzpatrick D.A."/>
            <person name="Frisvad J.C."/>
            <person name="Nielsen K.L."/>
        </authorList>
    </citation>
    <scope>NUCLEOTIDE SEQUENCE</scope>
    <source>
        <strain evidence="4">IBT 23319</strain>
    </source>
</reference>
<evidence type="ECO:0000256" key="1">
    <source>
        <dbReference type="ARBA" id="ARBA00022737"/>
    </source>
</evidence>
<proteinExistence type="predicted"/>
<dbReference type="InterPro" id="IPR002110">
    <property type="entry name" value="Ankyrin_rpt"/>
</dbReference>
<dbReference type="SUPFAM" id="SSF48403">
    <property type="entry name" value="Ankyrin repeat"/>
    <property type="match status" value="1"/>
</dbReference>
<accession>A0A9W9P1J5</accession>
<evidence type="ECO:0000256" key="3">
    <source>
        <dbReference type="PROSITE-ProRule" id="PRU00023"/>
    </source>
</evidence>
<reference evidence="4" key="1">
    <citation type="submission" date="2022-11" db="EMBL/GenBank/DDBJ databases">
        <authorList>
            <person name="Petersen C."/>
        </authorList>
    </citation>
    <scope>NUCLEOTIDE SEQUENCE</scope>
    <source>
        <strain evidence="4">IBT 23319</strain>
    </source>
</reference>
<dbReference type="SMART" id="SM00248">
    <property type="entry name" value="ANK"/>
    <property type="match status" value="3"/>
</dbReference>
<keyword evidence="2 3" id="KW-0040">ANK repeat</keyword>
<protein>
    <recommendedName>
        <fullName evidence="6">Ankyrin repeat protein</fullName>
    </recommendedName>
</protein>
<keyword evidence="5" id="KW-1185">Reference proteome</keyword>
<organism evidence="4 5">
    <name type="scientific">Penicillium citrinum</name>
    <dbReference type="NCBI Taxonomy" id="5077"/>
    <lineage>
        <taxon>Eukaryota</taxon>
        <taxon>Fungi</taxon>
        <taxon>Dikarya</taxon>
        <taxon>Ascomycota</taxon>
        <taxon>Pezizomycotina</taxon>
        <taxon>Eurotiomycetes</taxon>
        <taxon>Eurotiomycetidae</taxon>
        <taxon>Eurotiales</taxon>
        <taxon>Aspergillaceae</taxon>
        <taxon>Penicillium</taxon>
    </lineage>
</organism>
<dbReference type="Pfam" id="PF12796">
    <property type="entry name" value="Ank_2"/>
    <property type="match status" value="1"/>
</dbReference>
<dbReference type="PROSITE" id="PS50088">
    <property type="entry name" value="ANK_REPEAT"/>
    <property type="match status" value="2"/>
</dbReference>
<feature type="repeat" description="ANK" evidence="3">
    <location>
        <begin position="49"/>
        <end position="81"/>
    </location>
</feature>
<dbReference type="PANTHER" id="PTHR24134:SF9">
    <property type="entry name" value="ANKYRIN REPEAT AND SOCS BOX PROTEIN 8"/>
    <property type="match status" value="1"/>
</dbReference>